<dbReference type="InterPro" id="IPR002060">
    <property type="entry name" value="Squ/phyt_synthse"/>
</dbReference>
<accession>A0A369KTC2</accession>
<dbReference type="SFLD" id="SFLDG01212">
    <property type="entry name" value="Phytoene_synthase_like"/>
    <property type="match status" value="1"/>
</dbReference>
<dbReference type="PROSITE" id="PS01045">
    <property type="entry name" value="SQUALEN_PHYTOEN_SYN_2"/>
    <property type="match status" value="1"/>
</dbReference>
<dbReference type="InterPro" id="IPR044843">
    <property type="entry name" value="Trans_IPPS_bact-type"/>
</dbReference>
<evidence type="ECO:0000256" key="1">
    <source>
        <dbReference type="ARBA" id="ARBA00022679"/>
    </source>
</evidence>
<keyword evidence="3" id="KW-1185">Reference proteome</keyword>
<proteinExistence type="predicted"/>
<dbReference type="PROSITE" id="PS01044">
    <property type="entry name" value="SQUALEN_PHYTOEN_SYN_1"/>
    <property type="match status" value="1"/>
</dbReference>
<dbReference type="Pfam" id="PF00494">
    <property type="entry name" value="SQS_PSY"/>
    <property type="match status" value="1"/>
</dbReference>
<dbReference type="AlphaFoldDB" id="A0A369KTC2"/>
<dbReference type="InterPro" id="IPR033904">
    <property type="entry name" value="Trans_IPPS_HH"/>
</dbReference>
<dbReference type="PANTHER" id="PTHR31480">
    <property type="entry name" value="BIFUNCTIONAL LYCOPENE CYCLASE/PHYTOENE SYNTHASE"/>
    <property type="match status" value="1"/>
</dbReference>
<dbReference type="Gene3D" id="1.10.600.10">
    <property type="entry name" value="Farnesyl Diphosphate Synthase"/>
    <property type="match status" value="1"/>
</dbReference>
<dbReference type="InterPro" id="IPR008949">
    <property type="entry name" value="Isoprenoid_synthase_dom_sf"/>
</dbReference>
<protein>
    <submittedName>
        <fullName evidence="2">Phytoene/squalene synthase family protein</fullName>
    </submittedName>
</protein>
<evidence type="ECO:0000313" key="3">
    <source>
        <dbReference type="Proteomes" id="UP000253934"/>
    </source>
</evidence>
<reference evidence="2" key="1">
    <citation type="submission" date="2018-04" db="EMBL/GenBank/DDBJ databases">
        <title>Draft genome sequence of the Candidatus Spirobacillus cienkowskii, a pathogen of freshwater Daphnia species, reconstructed from hemolymph metagenomic reads.</title>
        <authorList>
            <person name="Bresciani L."/>
            <person name="Lemos L.N."/>
            <person name="Wale N."/>
            <person name="Lin J.Y."/>
            <person name="Fernandes G.R."/>
            <person name="Duffy M.A."/>
            <person name="Rodrigues J.M."/>
        </authorList>
    </citation>
    <scope>NUCLEOTIDE SEQUENCE [LARGE SCALE GENOMIC DNA]</scope>
    <source>
        <strain evidence="2">Binning01</strain>
    </source>
</reference>
<dbReference type="EMBL" id="QOVW01000013">
    <property type="protein sequence ID" value="RDB37008.1"/>
    <property type="molecule type" value="Genomic_DNA"/>
</dbReference>
<keyword evidence="1" id="KW-0808">Transferase</keyword>
<gene>
    <name evidence="2" type="ORF">DCC88_02230</name>
</gene>
<dbReference type="CDD" id="cd00683">
    <property type="entry name" value="Trans_IPPS_HH"/>
    <property type="match status" value="1"/>
</dbReference>
<dbReference type="GO" id="GO:0051996">
    <property type="term" value="F:squalene synthase [NAD(P)H] activity"/>
    <property type="evidence" value="ECO:0007669"/>
    <property type="project" value="InterPro"/>
</dbReference>
<dbReference type="SFLD" id="SFLDS00005">
    <property type="entry name" value="Isoprenoid_Synthase_Type_I"/>
    <property type="match status" value="1"/>
</dbReference>
<dbReference type="SFLD" id="SFLDG01018">
    <property type="entry name" value="Squalene/Phytoene_Synthase_Lik"/>
    <property type="match status" value="1"/>
</dbReference>
<comment type="caution">
    <text evidence="2">The sequence shown here is derived from an EMBL/GenBank/DDBJ whole genome shotgun (WGS) entry which is preliminary data.</text>
</comment>
<organism evidence="2 3">
    <name type="scientific">Spirobacillus cienkowskii</name>
    <dbReference type="NCBI Taxonomy" id="495820"/>
    <lineage>
        <taxon>Bacteria</taxon>
        <taxon>Pseudomonadati</taxon>
        <taxon>Bdellovibrionota</taxon>
        <taxon>Oligoflexia</taxon>
        <taxon>Silvanigrellales</taxon>
        <taxon>Spirobacillus</taxon>
    </lineage>
</organism>
<dbReference type="SUPFAM" id="SSF48576">
    <property type="entry name" value="Terpenoid synthases"/>
    <property type="match status" value="1"/>
</dbReference>
<dbReference type="Proteomes" id="UP000253934">
    <property type="component" value="Unassembled WGS sequence"/>
</dbReference>
<sequence>MNENLQISDADILKIGDMEPIIFSEFMNDIEYEWFYLEIVKDEFQIVCIFSIKDPFQNNKKNKNKASVYLTWFQDNSLVAYSYSFYNSDIEEFFYKNLSSWINNKTNELELWIPDYTLSSYIHLVIESPISSCCKINTSKSNKFNDKKHYWQFLKFNNDCKGYIEKIHVSKDFRLNEYLNRGSRFYDALLRLKLKDKLSSKKILNGAQIYIDHNAGIEPLYLMKKNWFWWHAGNSSNYEVCYYFPHCKSMYYISGDLNNSKSEILSFDNNKITVRKSMSFFGVFYPKKLKSPKFSIINYKMYLESAPFYIRCKNLESYGSTLEVMNPKRILKKFNQLLLLSRKIYIKKNIKNISDISGKFSFNEICSLVTKLNGKSFYASSFILNKFERINSYFIYTVCRLIDDATDEIKLFNLNKQNGVLFSKKFLSVLWDNDFIPQNLSREFLNSLRFNLLHCTNYVIDNQSLINFIIKSRDTIKSLNIEKKYFEELIAGQNMDENFSQPKNLNDLNIYCFRVAGVVGILMAKIFKTPNTSNAYIAAEKLGIAMQITNILRDIKEDFEKNRIYIPISLLDKFGVNDSLFNLKFDLSSINENFLNVIDDLAQYAILCYKDAYDGIKFIPDFRSRLCVKLMIAIYGSILGKILINKMIVFKKRVFVSKFNKITICLKVILGFHPLRVANLNGEKNLYEKI</sequence>
<dbReference type="GO" id="GO:0004311">
    <property type="term" value="F:geranylgeranyl diphosphate synthase activity"/>
    <property type="evidence" value="ECO:0007669"/>
    <property type="project" value="InterPro"/>
</dbReference>
<evidence type="ECO:0000313" key="2">
    <source>
        <dbReference type="EMBL" id="RDB37008.1"/>
    </source>
</evidence>
<name>A0A369KTC2_9BACT</name>
<dbReference type="GO" id="GO:0016117">
    <property type="term" value="P:carotenoid biosynthetic process"/>
    <property type="evidence" value="ECO:0007669"/>
    <property type="project" value="UniProtKB-ARBA"/>
</dbReference>
<dbReference type="InterPro" id="IPR019845">
    <property type="entry name" value="Squalene/phytoene_synthase_CS"/>
</dbReference>